<dbReference type="Proteomes" id="UP000265566">
    <property type="component" value="Chromosome 7"/>
</dbReference>
<accession>A0A396H582</accession>
<dbReference type="AlphaFoldDB" id="A0A396H582"/>
<evidence type="ECO:0000313" key="1">
    <source>
        <dbReference type="EMBL" id="RHN47913.1"/>
    </source>
</evidence>
<proteinExistence type="predicted"/>
<dbReference type="Gramene" id="rna42567">
    <property type="protein sequence ID" value="RHN47913.1"/>
    <property type="gene ID" value="gene42567"/>
</dbReference>
<protein>
    <submittedName>
        <fullName evidence="1">Uncharacterized protein</fullName>
    </submittedName>
</protein>
<reference evidence="2" key="1">
    <citation type="journal article" date="2018" name="Nat. Plants">
        <title>Whole-genome landscape of Medicago truncatula symbiotic genes.</title>
        <authorList>
            <person name="Pecrix Y."/>
            <person name="Staton S.E."/>
            <person name="Sallet E."/>
            <person name="Lelandais-Briere C."/>
            <person name="Moreau S."/>
            <person name="Carrere S."/>
            <person name="Blein T."/>
            <person name="Jardinaud M.F."/>
            <person name="Latrasse D."/>
            <person name="Zouine M."/>
            <person name="Zahm M."/>
            <person name="Kreplak J."/>
            <person name="Mayjonade B."/>
            <person name="Satge C."/>
            <person name="Perez M."/>
            <person name="Cauet S."/>
            <person name="Marande W."/>
            <person name="Chantry-Darmon C."/>
            <person name="Lopez-Roques C."/>
            <person name="Bouchez O."/>
            <person name="Berard A."/>
            <person name="Debelle F."/>
            <person name="Munos S."/>
            <person name="Bendahmane A."/>
            <person name="Berges H."/>
            <person name="Niebel A."/>
            <person name="Buitink J."/>
            <person name="Frugier F."/>
            <person name="Benhamed M."/>
            <person name="Crespi M."/>
            <person name="Gouzy J."/>
            <person name="Gamas P."/>
        </authorList>
    </citation>
    <scope>NUCLEOTIDE SEQUENCE [LARGE SCALE GENOMIC DNA]</scope>
    <source>
        <strain evidence="2">cv. Jemalong A17</strain>
    </source>
</reference>
<evidence type="ECO:0000313" key="2">
    <source>
        <dbReference type="Proteomes" id="UP000265566"/>
    </source>
</evidence>
<comment type="caution">
    <text evidence="1">The sequence shown here is derived from an EMBL/GenBank/DDBJ whole genome shotgun (WGS) entry which is preliminary data.</text>
</comment>
<organism evidence="1 2">
    <name type="scientific">Medicago truncatula</name>
    <name type="common">Barrel medic</name>
    <name type="synonym">Medicago tribuloides</name>
    <dbReference type="NCBI Taxonomy" id="3880"/>
    <lineage>
        <taxon>Eukaryota</taxon>
        <taxon>Viridiplantae</taxon>
        <taxon>Streptophyta</taxon>
        <taxon>Embryophyta</taxon>
        <taxon>Tracheophyta</taxon>
        <taxon>Spermatophyta</taxon>
        <taxon>Magnoliopsida</taxon>
        <taxon>eudicotyledons</taxon>
        <taxon>Gunneridae</taxon>
        <taxon>Pentapetalae</taxon>
        <taxon>rosids</taxon>
        <taxon>fabids</taxon>
        <taxon>Fabales</taxon>
        <taxon>Fabaceae</taxon>
        <taxon>Papilionoideae</taxon>
        <taxon>50 kb inversion clade</taxon>
        <taxon>NPAAA clade</taxon>
        <taxon>Hologalegina</taxon>
        <taxon>IRL clade</taxon>
        <taxon>Trifolieae</taxon>
        <taxon>Medicago</taxon>
    </lineage>
</organism>
<gene>
    <name evidence="1" type="ORF">MtrunA17_Chr7g0258121</name>
</gene>
<sequence>MNVIHSRWFELHRIIPLLKIIFFPSHFYISNLKTFNVLHHYPCSLMFNQFLASWPIVKEPTSITGEPSVSDIHVDEAQVS</sequence>
<dbReference type="EMBL" id="PSQE01000007">
    <property type="protein sequence ID" value="RHN47913.1"/>
    <property type="molecule type" value="Genomic_DNA"/>
</dbReference>
<name>A0A396H582_MEDTR</name>